<reference evidence="15 16" key="1">
    <citation type="journal article" date="2019" name="Sci. Rep.">
        <title>Comparative genomics of chytrid fungi reveal insights into the obligate biotrophic and pathogenic lifestyle of Synchytrium endobioticum.</title>
        <authorList>
            <person name="van de Vossenberg B.T.L.H."/>
            <person name="Warris S."/>
            <person name="Nguyen H.D.T."/>
            <person name="van Gent-Pelzer M.P.E."/>
            <person name="Joly D.L."/>
            <person name="van de Geest H.C."/>
            <person name="Bonants P.J.M."/>
            <person name="Smith D.S."/>
            <person name="Levesque C.A."/>
            <person name="van der Lee T.A.J."/>
        </authorList>
    </citation>
    <scope>NUCLEOTIDE SEQUENCE [LARGE SCALE GENOMIC DNA]</scope>
    <source>
        <strain evidence="15 16">CBS 675.73</strain>
    </source>
</reference>
<dbReference type="InterPro" id="IPR029033">
    <property type="entry name" value="His_PPase_superfam"/>
</dbReference>
<dbReference type="PANTHER" id="PTHR20963:SF8">
    <property type="entry name" value="MULTIPLE INOSITOL POLYPHOSPHATE PHOSPHATASE 1"/>
    <property type="match status" value="1"/>
</dbReference>
<comment type="catalytic activity">
    <reaction evidence="10">
        <text>1D-myo-inositol 1,2,5,6-tetrakisphosphate + H2O = 1D-myo-inositol 1,2,6-trisphosphate + phosphate</text>
        <dbReference type="Rhea" id="RHEA:77119"/>
        <dbReference type="ChEBI" id="CHEBI:15377"/>
        <dbReference type="ChEBI" id="CHEBI:43474"/>
        <dbReference type="ChEBI" id="CHEBI:195535"/>
        <dbReference type="ChEBI" id="CHEBI:195537"/>
        <dbReference type="EC" id="3.1.3.62"/>
    </reaction>
    <physiologicalReaction direction="left-to-right" evidence="10">
        <dbReference type="Rhea" id="RHEA:77120"/>
    </physiologicalReaction>
</comment>
<organism evidence="15 16">
    <name type="scientific">Chytriomyces confervae</name>
    <dbReference type="NCBI Taxonomy" id="246404"/>
    <lineage>
        <taxon>Eukaryota</taxon>
        <taxon>Fungi</taxon>
        <taxon>Fungi incertae sedis</taxon>
        <taxon>Chytridiomycota</taxon>
        <taxon>Chytridiomycota incertae sedis</taxon>
        <taxon>Chytridiomycetes</taxon>
        <taxon>Chytridiales</taxon>
        <taxon>Chytriomycetaceae</taxon>
        <taxon>Chytriomyces</taxon>
    </lineage>
</organism>
<dbReference type="OrthoDB" id="6509975at2759"/>
<evidence type="ECO:0000256" key="6">
    <source>
        <dbReference type="ARBA" id="ARBA00022729"/>
    </source>
</evidence>
<evidence type="ECO:0000256" key="2">
    <source>
        <dbReference type="ARBA" id="ARBA00008422"/>
    </source>
</evidence>
<evidence type="ECO:0000256" key="10">
    <source>
        <dbReference type="ARBA" id="ARBA00043668"/>
    </source>
</evidence>
<keyword evidence="8" id="KW-0472">Membrane</keyword>
<dbReference type="GO" id="GO:0016020">
    <property type="term" value="C:membrane"/>
    <property type="evidence" value="ECO:0007669"/>
    <property type="project" value="UniProtKB-SubCell"/>
</dbReference>
<dbReference type="InterPro" id="IPR000560">
    <property type="entry name" value="His_Pase_clade-2"/>
</dbReference>
<comment type="catalytic activity">
    <reaction evidence="13">
        <text>(2R)-2,3-bisphosphoglycerate + H2O = (2R)-2-phosphoglycerate + phosphate</text>
        <dbReference type="Rhea" id="RHEA:27381"/>
        <dbReference type="ChEBI" id="CHEBI:15377"/>
        <dbReference type="ChEBI" id="CHEBI:43474"/>
        <dbReference type="ChEBI" id="CHEBI:58248"/>
        <dbReference type="ChEBI" id="CHEBI:58289"/>
        <dbReference type="EC" id="3.1.3.80"/>
    </reaction>
    <physiologicalReaction direction="left-to-right" evidence="13">
        <dbReference type="Rhea" id="RHEA:27382"/>
    </physiologicalReaction>
</comment>
<evidence type="ECO:0000313" key="15">
    <source>
        <dbReference type="EMBL" id="TPX76323.1"/>
    </source>
</evidence>
<dbReference type="STRING" id="246404.A0A507FJ53"/>
<dbReference type="CDD" id="cd07061">
    <property type="entry name" value="HP_HAP_like"/>
    <property type="match status" value="1"/>
</dbReference>
<dbReference type="AlphaFoldDB" id="A0A507FJ53"/>
<comment type="catalytic activity">
    <reaction evidence="12">
        <text>1D-myo-inositol hexakisphosphate + H2O = 1D-myo-inositol 1,2,4,5,6-pentakisphosphate + phosphate</text>
        <dbReference type="Rhea" id="RHEA:16989"/>
        <dbReference type="ChEBI" id="CHEBI:15377"/>
        <dbReference type="ChEBI" id="CHEBI:43474"/>
        <dbReference type="ChEBI" id="CHEBI:57798"/>
        <dbReference type="ChEBI" id="CHEBI:58130"/>
        <dbReference type="EC" id="3.1.3.62"/>
    </reaction>
    <physiologicalReaction direction="left-to-right" evidence="12">
        <dbReference type="Rhea" id="RHEA:16990"/>
    </physiologicalReaction>
</comment>
<dbReference type="EMBL" id="QEAP01000050">
    <property type="protein sequence ID" value="TPX76323.1"/>
    <property type="molecule type" value="Genomic_DNA"/>
</dbReference>
<accession>A0A507FJ53</accession>
<evidence type="ECO:0000256" key="11">
    <source>
        <dbReference type="ARBA" id="ARBA00043671"/>
    </source>
</evidence>
<dbReference type="GO" id="GO:0003993">
    <property type="term" value="F:acid phosphatase activity"/>
    <property type="evidence" value="ECO:0007669"/>
    <property type="project" value="TreeGrafter"/>
</dbReference>
<dbReference type="Pfam" id="PF00328">
    <property type="entry name" value="His_Phos_2"/>
    <property type="match status" value="1"/>
</dbReference>
<evidence type="ECO:0000256" key="3">
    <source>
        <dbReference type="ARBA" id="ARBA00012976"/>
    </source>
</evidence>
<comment type="caution">
    <text evidence="15">The sequence shown here is derived from an EMBL/GenBank/DDBJ whole genome shotgun (WGS) entry which is preliminary data.</text>
</comment>
<gene>
    <name evidence="15" type="ORF">CcCBS67573_g02393</name>
</gene>
<protein>
    <recommendedName>
        <fullName evidence="5">Multiple inositol polyphosphate phosphatase 1</fullName>
        <ecNumber evidence="4">3.1.3.62</ecNumber>
        <ecNumber evidence="3">3.1.3.80</ecNumber>
    </recommendedName>
    <alternativeName>
        <fullName evidence="9">2,3-bisphosphoglycerate 3-phosphatase</fullName>
    </alternativeName>
</protein>
<dbReference type="GO" id="GO:0034417">
    <property type="term" value="F:bisphosphoglycerate 3-phosphatase activity"/>
    <property type="evidence" value="ECO:0007669"/>
    <property type="project" value="UniProtKB-EC"/>
</dbReference>
<dbReference type="EC" id="3.1.3.62" evidence="4"/>
<evidence type="ECO:0000256" key="5">
    <source>
        <dbReference type="ARBA" id="ARBA00018097"/>
    </source>
</evidence>
<dbReference type="Gene3D" id="3.40.50.1240">
    <property type="entry name" value="Phosphoglycerate mutase-like"/>
    <property type="match status" value="1"/>
</dbReference>
<evidence type="ECO:0000256" key="13">
    <source>
        <dbReference type="ARBA" id="ARBA00043832"/>
    </source>
</evidence>
<comment type="similarity">
    <text evidence="2">Belongs to the histidine acid phosphatase family. MINPP1 subfamily.</text>
</comment>
<evidence type="ECO:0000256" key="1">
    <source>
        <dbReference type="ARBA" id="ARBA00004370"/>
    </source>
</evidence>
<dbReference type="Proteomes" id="UP000320333">
    <property type="component" value="Unassembled WGS sequence"/>
</dbReference>
<name>A0A507FJ53_9FUNG</name>
<keyword evidence="7" id="KW-0378">Hydrolase</keyword>
<comment type="subcellular location">
    <subcellularLocation>
        <location evidence="1">Membrane</location>
    </subcellularLocation>
</comment>
<evidence type="ECO:0000256" key="9">
    <source>
        <dbReference type="ARBA" id="ARBA00031642"/>
    </source>
</evidence>
<evidence type="ECO:0000256" key="14">
    <source>
        <dbReference type="SAM" id="MobiDB-lite"/>
    </source>
</evidence>
<feature type="region of interest" description="Disordered" evidence="14">
    <location>
        <begin position="1"/>
        <end position="21"/>
    </location>
</feature>
<proteinExistence type="inferred from homology"/>
<sequence>MATAGCDDPNPTQTKTPLSTSTPAVALIQGQSFPLDVPIVDDHLPFSSTVPSLMEIGSKSRYVNAAPQDAKCSVIQIQMVARHGTRNPTAGNLKTMTAFQSALTAKNVTNPKFSFLSNFTLPCSPAQAGLLSGQGRQDHVQLGQYVASRYATLISDPSRIDWQATNVSRALSSGQSFISGLLTGDAGFMAVRSMFNAVVPRPLDSDLRPFDSCSTYLKDSTAQKNQTNQPDDTFIAAKYPAIARRIAEMIGVDSLAATQVQTMFDLCSFDNTLQGAQNRFCSVFTEADLQLADFSSDLNFNAMNGYGLAINDKLGCSLLTNLDKNIAAMISNPDTAPKATFKFAHAETIAPLIVGLGLFRNNTPLSPNMTADEIQSRTFRSARFSPFAANVMLELLDCGSSEKAVRVLVGEVAQLVPGCPDVVCPLSAFRMALSGKLNCDFDGAVCSNSIPTVGGAARFPNTATIPIGNIIAALNADADNK</sequence>
<evidence type="ECO:0000256" key="12">
    <source>
        <dbReference type="ARBA" id="ARBA00043691"/>
    </source>
</evidence>
<comment type="catalytic activity">
    <reaction evidence="11">
        <text>1D-myo-inositol 1,2,4,5,6-pentakisphosphate + H2O = 1D-myo-inositol 1,2,5,6-tetrakisphosphate + phosphate</text>
        <dbReference type="Rhea" id="RHEA:77115"/>
        <dbReference type="ChEBI" id="CHEBI:15377"/>
        <dbReference type="ChEBI" id="CHEBI:43474"/>
        <dbReference type="ChEBI" id="CHEBI:57798"/>
        <dbReference type="ChEBI" id="CHEBI:195535"/>
        <dbReference type="EC" id="3.1.3.62"/>
    </reaction>
    <physiologicalReaction direction="left-to-right" evidence="11">
        <dbReference type="Rhea" id="RHEA:77116"/>
    </physiologicalReaction>
</comment>
<dbReference type="InterPro" id="IPR033379">
    <property type="entry name" value="Acid_Pase_AS"/>
</dbReference>
<evidence type="ECO:0000256" key="7">
    <source>
        <dbReference type="ARBA" id="ARBA00022801"/>
    </source>
</evidence>
<evidence type="ECO:0000313" key="16">
    <source>
        <dbReference type="Proteomes" id="UP000320333"/>
    </source>
</evidence>
<feature type="compositionally biased region" description="Polar residues" evidence="14">
    <location>
        <begin position="10"/>
        <end position="21"/>
    </location>
</feature>
<dbReference type="EC" id="3.1.3.80" evidence="3"/>
<keyword evidence="6" id="KW-0732">Signal</keyword>
<evidence type="ECO:0000256" key="4">
    <source>
        <dbReference type="ARBA" id="ARBA00013040"/>
    </source>
</evidence>
<dbReference type="PANTHER" id="PTHR20963">
    <property type="entry name" value="MULTIPLE INOSITOL POLYPHOSPHATE PHOSPHATASE-RELATED"/>
    <property type="match status" value="1"/>
</dbReference>
<keyword evidence="16" id="KW-1185">Reference proteome</keyword>
<dbReference type="SUPFAM" id="SSF53254">
    <property type="entry name" value="Phosphoglycerate mutase-like"/>
    <property type="match status" value="1"/>
</dbReference>
<evidence type="ECO:0000256" key="8">
    <source>
        <dbReference type="ARBA" id="ARBA00023136"/>
    </source>
</evidence>
<dbReference type="PROSITE" id="PS00616">
    <property type="entry name" value="HIS_ACID_PHOSPHAT_1"/>
    <property type="match status" value="1"/>
</dbReference>